<dbReference type="STRING" id="1513793.SAMN06296036_10377"/>
<keyword evidence="1 2" id="KW-0597">Phosphoprotein</keyword>
<protein>
    <submittedName>
        <fullName evidence="4">DNA-binding response regulator, OmpR family, contains REC and winged-helix (WHTH) domain</fullName>
    </submittedName>
</protein>
<dbReference type="PANTHER" id="PTHR44591:SF3">
    <property type="entry name" value="RESPONSE REGULATORY DOMAIN-CONTAINING PROTEIN"/>
    <property type="match status" value="1"/>
</dbReference>
<dbReference type="Proteomes" id="UP000192907">
    <property type="component" value="Unassembled WGS sequence"/>
</dbReference>
<dbReference type="AlphaFoldDB" id="A0A1Y6B9M2"/>
<dbReference type="InterPro" id="IPR050595">
    <property type="entry name" value="Bact_response_regulator"/>
</dbReference>
<dbReference type="EMBL" id="FWZT01000003">
    <property type="protein sequence ID" value="SMF00141.1"/>
    <property type="molecule type" value="Genomic_DNA"/>
</dbReference>
<evidence type="ECO:0000313" key="4">
    <source>
        <dbReference type="EMBL" id="SMF00141.1"/>
    </source>
</evidence>
<feature type="modified residue" description="4-aspartylphosphate" evidence="2">
    <location>
        <position position="41"/>
    </location>
</feature>
<reference evidence="5" key="1">
    <citation type="submission" date="2017-04" db="EMBL/GenBank/DDBJ databases">
        <authorList>
            <person name="Varghese N."/>
            <person name="Submissions S."/>
        </authorList>
    </citation>
    <scope>NUCLEOTIDE SEQUENCE [LARGE SCALE GENOMIC DNA]</scope>
    <source>
        <strain evidence="5">RKEM611</strain>
    </source>
</reference>
<dbReference type="PROSITE" id="PS50110">
    <property type="entry name" value="RESPONSE_REGULATORY"/>
    <property type="match status" value="1"/>
</dbReference>
<feature type="domain" description="Response regulatory" evidence="3">
    <location>
        <begin position="1"/>
        <end position="109"/>
    </location>
</feature>
<name>A0A1Y6B9M2_9BACT</name>
<evidence type="ECO:0000256" key="2">
    <source>
        <dbReference type="PROSITE-ProRule" id="PRU00169"/>
    </source>
</evidence>
<dbReference type="InterPro" id="IPR001789">
    <property type="entry name" value="Sig_transdc_resp-reg_receiver"/>
</dbReference>
<keyword evidence="5" id="KW-1185">Reference proteome</keyword>
<sequence>MTELLRKILEDEGYRVFEASNGPEAEQVFLDNPHIRLVLCDINLGDGENGFDVLSHIVPKRAERFFKFCFVTASHQEGLRDTALRFGADELIHKPVSPKKLRETIALLMGGANSQNLEEDDVRIKLDNTHGEIVDSPMKPHITILELTRFTMLLEVSGHIVKGYSIKVYSPRLARFLEADTPFFTLRVENTMTVSAARKKAESRGKKLAYEQCKDTNTLIRCNILDLTSVAANGIEALNNRLQEKKRADTAV</sequence>
<evidence type="ECO:0000259" key="3">
    <source>
        <dbReference type="PROSITE" id="PS50110"/>
    </source>
</evidence>
<dbReference type="CDD" id="cd00156">
    <property type="entry name" value="REC"/>
    <property type="match status" value="1"/>
</dbReference>
<gene>
    <name evidence="4" type="ORF">SAMN06296036_10377</name>
</gene>
<dbReference type="SMART" id="SM00448">
    <property type="entry name" value="REC"/>
    <property type="match status" value="1"/>
</dbReference>
<organism evidence="4 5">
    <name type="scientific">Pseudobacteriovorax antillogorgiicola</name>
    <dbReference type="NCBI Taxonomy" id="1513793"/>
    <lineage>
        <taxon>Bacteria</taxon>
        <taxon>Pseudomonadati</taxon>
        <taxon>Bdellovibrionota</taxon>
        <taxon>Oligoflexia</taxon>
        <taxon>Oligoflexales</taxon>
        <taxon>Pseudobacteriovoracaceae</taxon>
        <taxon>Pseudobacteriovorax</taxon>
    </lineage>
</organism>
<dbReference type="PANTHER" id="PTHR44591">
    <property type="entry name" value="STRESS RESPONSE REGULATOR PROTEIN 1"/>
    <property type="match status" value="1"/>
</dbReference>
<dbReference type="GO" id="GO:0000160">
    <property type="term" value="P:phosphorelay signal transduction system"/>
    <property type="evidence" value="ECO:0007669"/>
    <property type="project" value="InterPro"/>
</dbReference>
<keyword evidence="4" id="KW-0238">DNA-binding</keyword>
<evidence type="ECO:0000313" key="5">
    <source>
        <dbReference type="Proteomes" id="UP000192907"/>
    </source>
</evidence>
<evidence type="ECO:0000256" key="1">
    <source>
        <dbReference type="ARBA" id="ARBA00022553"/>
    </source>
</evidence>
<accession>A0A1Y6B9M2</accession>
<dbReference type="InterPro" id="IPR011006">
    <property type="entry name" value="CheY-like_superfamily"/>
</dbReference>
<dbReference type="RefSeq" id="WP_132316239.1">
    <property type="nucleotide sequence ID" value="NZ_FWZT01000003.1"/>
</dbReference>
<dbReference type="Gene3D" id="3.40.50.2300">
    <property type="match status" value="1"/>
</dbReference>
<proteinExistence type="predicted"/>
<dbReference type="GO" id="GO:0003677">
    <property type="term" value="F:DNA binding"/>
    <property type="evidence" value="ECO:0007669"/>
    <property type="project" value="UniProtKB-KW"/>
</dbReference>
<dbReference type="SUPFAM" id="SSF52172">
    <property type="entry name" value="CheY-like"/>
    <property type="match status" value="1"/>
</dbReference>
<dbReference type="OrthoDB" id="9784719at2"/>
<dbReference type="Pfam" id="PF00072">
    <property type="entry name" value="Response_reg"/>
    <property type="match status" value="1"/>
</dbReference>